<accession>E5A9F1</accession>
<dbReference type="InParanoid" id="E5A9F1"/>
<gene>
    <name evidence="1" type="ORF">LEMA_uP014220.1</name>
</gene>
<dbReference type="HOGENOM" id="CLU_2705273_0_0_1"/>
<dbReference type="Proteomes" id="UP000002668">
    <property type="component" value="Genome"/>
</dbReference>
<evidence type="ECO:0000313" key="1">
    <source>
        <dbReference type="EMBL" id="CBY00292.1"/>
    </source>
</evidence>
<keyword evidence="2" id="KW-1185">Reference proteome</keyword>
<protein>
    <submittedName>
        <fullName evidence="1">Predicted protein</fullName>
    </submittedName>
</protein>
<reference evidence="2" key="1">
    <citation type="journal article" date="2011" name="Nat. Commun.">
        <title>Effector diversification within compartments of the Leptosphaeria maculans genome affected by Repeat-Induced Point mutations.</title>
        <authorList>
            <person name="Rouxel T."/>
            <person name="Grandaubert J."/>
            <person name="Hane J.K."/>
            <person name="Hoede C."/>
            <person name="van de Wouw A.P."/>
            <person name="Couloux A."/>
            <person name="Dominguez V."/>
            <person name="Anthouard V."/>
            <person name="Bally P."/>
            <person name="Bourras S."/>
            <person name="Cozijnsen A.J."/>
            <person name="Ciuffetti L.M."/>
            <person name="Degrave A."/>
            <person name="Dilmaghani A."/>
            <person name="Duret L."/>
            <person name="Fudal I."/>
            <person name="Goodwin S.B."/>
            <person name="Gout L."/>
            <person name="Glaser N."/>
            <person name="Linglin J."/>
            <person name="Kema G.H.J."/>
            <person name="Lapalu N."/>
            <person name="Lawrence C.B."/>
            <person name="May K."/>
            <person name="Meyer M."/>
            <person name="Ollivier B."/>
            <person name="Poulain J."/>
            <person name="Schoch C.L."/>
            <person name="Simon A."/>
            <person name="Spatafora J.W."/>
            <person name="Stachowiak A."/>
            <person name="Turgeon B.G."/>
            <person name="Tyler B.M."/>
            <person name="Vincent D."/>
            <person name="Weissenbach J."/>
            <person name="Amselem J."/>
            <person name="Quesneville H."/>
            <person name="Oliver R.P."/>
            <person name="Wincker P."/>
            <person name="Balesdent M.-H."/>
            <person name="Howlett B.J."/>
        </authorList>
    </citation>
    <scope>NUCLEOTIDE SEQUENCE [LARGE SCALE GENOMIC DNA]</scope>
    <source>
        <strain evidence="2">JN3 / isolate v23.1.3 / race Av1-4-5-6-7-8</strain>
    </source>
</reference>
<dbReference type="EMBL" id="FP929138">
    <property type="protein sequence ID" value="CBY00292.1"/>
    <property type="molecule type" value="Genomic_DNA"/>
</dbReference>
<proteinExistence type="predicted"/>
<dbReference type="VEuPathDB" id="FungiDB:LEMA_uP014220.1"/>
<sequence length="73" mass="8765">MFSQWQRVQEYFFEIDVFHLTQFRYLAFYYSPAASLIASKQPFAYGLCYRFSSSQLLFKQDRDHANAYSAPDR</sequence>
<organism evidence="2">
    <name type="scientific">Leptosphaeria maculans (strain JN3 / isolate v23.1.3 / race Av1-4-5-6-7-8)</name>
    <name type="common">Blackleg fungus</name>
    <name type="synonym">Phoma lingam</name>
    <dbReference type="NCBI Taxonomy" id="985895"/>
    <lineage>
        <taxon>Eukaryota</taxon>
        <taxon>Fungi</taxon>
        <taxon>Dikarya</taxon>
        <taxon>Ascomycota</taxon>
        <taxon>Pezizomycotina</taxon>
        <taxon>Dothideomycetes</taxon>
        <taxon>Pleosporomycetidae</taxon>
        <taxon>Pleosporales</taxon>
        <taxon>Pleosporineae</taxon>
        <taxon>Leptosphaeriaceae</taxon>
        <taxon>Plenodomus</taxon>
        <taxon>Plenodomus lingam/Leptosphaeria maculans species complex</taxon>
    </lineage>
</organism>
<evidence type="ECO:0000313" key="2">
    <source>
        <dbReference type="Proteomes" id="UP000002668"/>
    </source>
</evidence>
<dbReference type="AlphaFoldDB" id="E5A9F1"/>
<name>E5A9F1_LEPMJ</name>